<name>A8ZZ06_DESOH</name>
<evidence type="ECO:0000313" key="2">
    <source>
        <dbReference type="EMBL" id="ABW68779.1"/>
    </source>
</evidence>
<dbReference type="EMBL" id="CP000859">
    <property type="protein sequence ID" value="ABW68779.1"/>
    <property type="molecule type" value="Genomic_DNA"/>
</dbReference>
<proteinExistence type="predicted"/>
<gene>
    <name evidence="2" type="ordered locus">Dole_2976</name>
</gene>
<organism evidence="2 3">
    <name type="scientific">Desulfosudis oleivorans (strain DSM 6200 / JCM 39069 / Hxd3)</name>
    <name type="common">Desulfococcus oleovorans</name>
    <dbReference type="NCBI Taxonomy" id="96561"/>
    <lineage>
        <taxon>Bacteria</taxon>
        <taxon>Pseudomonadati</taxon>
        <taxon>Thermodesulfobacteriota</taxon>
        <taxon>Desulfobacteria</taxon>
        <taxon>Desulfobacterales</taxon>
        <taxon>Desulfosudaceae</taxon>
        <taxon>Desulfosudis</taxon>
    </lineage>
</organism>
<dbReference type="OrthoDB" id="5414718at2"/>
<dbReference type="Gene3D" id="3.40.50.720">
    <property type="entry name" value="NAD(P)-binding Rossmann-like Domain"/>
    <property type="match status" value="1"/>
</dbReference>
<reference evidence="2 3" key="1">
    <citation type="submission" date="2007-10" db="EMBL/GenBank/DDBJ databases">
        <title>Complete sequence of Desulfococcus oleovorans Hxd3.</title>
        <authorList>
            <consortium name="US DOE Joint Genome Institute"/>
            <person name="Copeland A."/>
            <person name="Lucas S."/>
            <person name="Lapidus A."/>
            <person name="Barry K."/>
            <person name="Glavina del Rio T."/>
            <person name="Dalin E."/>
            <person name="Tice H."/>
            <person name="Pitluck S."/>
            <person name="Kiss H."/>
            <person name="Brettin T."/>
            <person name="Bruce D."/>
            <person name="Detter J.C."/>
            <person name="Han C."/>
            <person name="Schmutz J."/>
            <person name="Larimer F."/>
            <person name="Land M."/>
            <person name="Hauser L."/>
            <person name="Kyrpides N."/>
            <person name="Kim E."/>
            <person name="Wawrik B."/>
            <person name="Richardson P."/>
        </authorList>
    </citation>
    <scope>NUCLEOTIDE SEQUENCE [LARGE SCALE GENOMIC DNA]</scope>
    <source>
        <strain evidence="3">DSM 6200 / JCM 39069 / Hxd3</strain>
    </source>
</reference>
<accession>A8ZZ06</accession>
<evidence type="ECO:0000259" key="1">
    <source>
        <dbReference type="Pfam" id="PF03435"/>
    </source>
</evidence>
<dbReference type="Pfam" id="PF03435">
    <property type="entry name" value="Sacchrp_dh_NADP"/>
    <property type="match status" value="1"/>
</dbReference>
<sequence length="415" mass="44387">MAKVIVLGGCGAVGRVVVKTLAADDTFDEIVIGDLDLDTAKTLAGQIKGKPVSATGVNALEPETVKKAIAGCDLVVNCVGPFYKTVMPIVEAVIESGIHYVDICDDVDVTFDLLDMSPRAEAAGLTMLIGMGNSPGATNLLAKLAADHLLDETEAVDIFHAHGGEPFEGKGVIGHRFHCMSIDIPMFLDGQLQYVKFFEPDGMALRRSFDFPIVGDTMVYPYPHPEQVTLPQYLKVKQVTNRGTILPAAYYQLTMDVCRLGMADKTPIDINGVPVSPYDFATAFLIRERDRILADTGFGTQKGCTSTVVTGKKDGRRQELRFHMASASQALGEGTGIPAALGAILVQQGKVNRRGIFPPEAGVNPLDFVSLIPAVLEKESAGDPSRAAQLTIDIIDDAGKKTTMDMMDAAKMLAS</sequence>
<dbReference type="RefSeq" id="WP_012176390.1">
    <property type="nucleotide sequence ID" value="NC_009943.1"/>
</dbReference>
<dbReference type="PANTHER" id="PTHR43796">
    <property type="entry name" value="CARBOXYNORSPERMIDINE SYNTHASE"/>
    <property type="match status" value="1"/>
</dbReference>
<dbReference type="InterPro" id="IPR005097">
    <property type="entry name" value="Sacchrp_dh_NADP-bd"/>
</dbReference>
<keyword evidence="3" id="KW-1185">Reference proteome</keyword>
<dbReference type="HOGENOM" id="CLU_032858_3_1_7"/>
<dbReference type="STRING" id="96561.Dole_2976"/>
<evidence type="ECO:0000313" key="3">
    <source>
        <dbReference type="Proteomes" id="UP000008561"/>
    </source>
</evidence>
<dbReference type="InterPro" id="IPR036291">
    <property type="entry name" value="NAD(P)-bd_dom_sf"/>
</dbReference>
<dbReference type="Gene3D" id="3.30.360.10">
    <property type="entry name" value="Dihydrodipicolinate Reductase, domain 2"/>
    <property type="match status" value="1"/>
</dbReference>
<dbReference type="SUPFAM" id="SSF51735">
    <property type="entry name" value="NAD(P)-binding Rossmann-fold domains"/>
    <property type="match status" value="1"/>
</dbReference>
<protein>
    <submittedName>
        <fullName evidence="2">Saccharopine dehydrogenase</fullName>
    </submittedName>
</protein>
<dbReference type="AlphaFoldDB" id="A8ZZ06"/>
<dbReference type="KEGG" id="dol:Dole_2976"/>
<dbReference type="PANTHER" id="PTHR43796:SF2">
    <property type="entry name" value="CARBOXYNORSPERMIDINE SYNTHASE"/>
    <property type="match status" value="1"/>
</dbReference>
<feature type="domain" description="Saccharopine dehydrogenase NADP binding" evidence="1">
    <location>
        <begin position="4"/>
        <end position="127"/>
    </location>
</feature>
<dbReference type="eggNOG" id="COG1748">
    <property type="taxonomic scope" value="Bacteria"/>
</dbReference>
<dbReference type="Proteomes" id="UP000008561">
    <property type="component" value="Chromosome"/>
</dbReference>